<comment type="catalytic activity">
    <reaction evidence="1">
        <text>a long-chain fatty acyl-CoA + 2 NADPH + 2 H(+) = a long-chain primary fatty alcohol + 2 NADP(+) + CoA</text>
        <dbReference type="Rhea" id="RHEA:52716"/>
        <dbReference type="ChEBI" id="CHEBI:15378"/>
        <dbReference type="ChEBI" id="CHEBI:57287"/>
        <dbReference type="ChEBI" id="CHEBI:57783"/>
        <dbReference type="ChEBI" id="CHEBI:58349"/>
        <dbReference type="ChEBI" id="CHEBI:77396"/>
        <dbReference type="ChEBI" id="CHEBI:83139"/>
        <dbReference type="EC" id="1.2.1.84"/>
    </reaction>
</comment>
<protein>
    <recommendedName>
        <fullName evidence="1">Fatty acyl-CoA reductase</fullName>
        <ecNumber evidence="1">1.2.1.84</ecNumber>
    </recommendedName>
</protein>
<sequence length="226" mass="24969">MHDESYKSFIRSKLVPVVGNIHEPHLGMDITTAHQIAEEIDLIVDSAANTNFDESQGNRPCNCFLAKGVLPGTLGDPNCLIDMVPVDMVVNATMAAIAKHGYVQSPQLNVYHVASASVNPVSVSQLFDYCYEYFDSFPFVNSKGDRVKLTIKGRKWASYVNSRARKASERPGRDWAAITTQIVLEEVVKLGPRTEPNFETPTGLSGELSIESLQTKTQRYSTTCLI</sequence>
<feature type="domain" description="Thioester reductase (TE)" evidence="2">
    <location>
        <begin position="7"/>
        <end position="55"/>
    </location>
</feature>
<dbReference type="InterPro" id="IPR026055">
    <property type="entry name" value="FAR"/>
</dbReference>
<dbReference type="Gene3D" id="3.40.50.720">
    <property type="entry name" value="NAD(P)-binding Rossmann-like Domain"/>
    <property type="match status" value="2"/>
</dbReference>
<reference evidence="3" key="1">
    <citation type="journal article" date="2013" name="Genome Biol.">
        <title>Reference genomes and transcriptomes of Nicotiana sylvestris and Nicotiana tomentosiformis.</title>
        <authorList>
            <person name="Sierro N."/>
            <person name="Battey J.N."/>
            <person name="Ouadi S."/>
            <person name="Bovet L."/>
            <person name="Goepfert S."/>
            <person name="Bakaher N."/>
            <person name="Peitsch M.C."/>
            <person name="Ivanov N.V."/>
        </authorList>
    </citation>
    <scope>NUCLEOTIDE SEQUENCE [LARGE SCALE GENOMIC DNA]</scope>
</reference>
<reference evidence="4" key="2">
    <citation type="submission" date="2025-08" db="UniProtKB">
        <authorList>
            <consortium name="RefSeq"/>
        </authorList>
    </citation>
    <scope>IDENTIFICATION</scope>
    <source>
        <tissue evidence="4">Leaf</tissue>
    </source>
</reference>
<dbReference type="GO" id="GO:0035336">
    <property type="term" value="P:long-chain fatty-acyl-CoA metabolic process"/>
    <property type="evidence" value="ECO:0007669"/>
    <property type="project" value="TreeGrafter"/>
</dbReference>
<dbReference type="Pfam" id="PF07993">
    <property type="entry name" value="NAD_binding_4"/>
    <property type="match status" value="1"/>
</dbReference>
<dbReference type="RefSeq" id="XP_009775387.1">
    <property type="nucleotide sequence ID" value="XM_009777085.1"/>
</dbReference>
<dbReference type="STRING" id="4096.A0A1U7W5S3"/>
<keyword evidence="1" id="KW-0443">Lipid metabolism</keyword>
<dbReference type="eggNOG" id="KOG1221">
    <property type="taxonomic scope" value="Eukaryota"/>
</dbReference>
<evidence type="ECO:0000313" key="4">
    <source>
        <dbReference type="RefSeq" id="XP_009775387.1"/>
    </source>
</evidence>
<organism evidence="3 4">
    <name type="scientific">Nicotiana sylvestris</name>
    <name type="common">Wood tobacco</name>
    <name type="synonym">South American tobacco</name>
    <dbReference type="NCBI Taxonomy" id="4096"/>
    <lineage>
        <taxon>Eukaryota</taxon>
        <taxon>Viridiplantae</taxon>
        <taxon>Streptophyta</taxon>
        <taxon>Embryophyta</taxon>
        <taxon>Tracheophyta</taxon>
        <taxon>Spermatophyta</taxon>
        <taxon>Magnoliopsida</taxon>
        <taxon>eudicotyledons</taxon>
        <taxon>Gunneridae</taxon>
        <taxon>Pentapetalae</taxon>
        <taxon>asterids</taxon>
        <taxon>lamiids</taxon>
        <taxon>Solanales</taxon>
        <taxon>Solanaceae</taxon>
        <taxon>Nicotianoideae</taxon>
        <taxon>Nicotianeae</taxon>
        <taxon>Nicotiana</taxon>
    </lineage>
</organism>
<dbReference type="Proteomes" id="UP000189701">
    <property type="component" value="Unplaced"/>
</dbReference>
<dbReference type="EC" id="1.2.1.84" evidence="1"/>
<dbReference type="AlphaFoldDB" id="A0A1U7W5S3"/>
<dbReference type="GO" id="GO:0010345">
    <property type="term" value="P:suberin biosynthetic process"/>
    <property type="evidence" value="ECO:0007669"/>
    <property type="project" value="TreeGrafter"/>
</dbReference>
<evidence type="ECO:0000259" key="2">
    <source>
        <dbReference type="Pfam" id="PF07993"/>
    </source>
</evidence>
<dbReference type="GO" id="GO:0080019">
    <property type="term" value="F:alcohol-forming very long-chain fatty acyl-CoA reductase activity"/>
    <property type="evidence" value="ECO:0007669"/>
    <property type="project" value="InterPro"/>
</dbReference>
<dbReference type="InterPro" id="IPR036291">
    <property type="entry name" value="NAD(P)-bd_dom_sf"/>
</dbReference>
<evidence type="ECO:0000256" key="1">
    <source>
        <dbReference type="RuleBase" id="RU363097"/>
    </source>
</evidence>
<keyword evidence="1" id="KW-0521">NADP</keyword>
<dbReference type="InterPro" id="IPR013120">
    <property type="entry name" value="FAR_NAD-bd"/>
</dbReference>
<proteinExistence type="inferred from homology"/>
<dbReference type="OrthoDB" id="1725519at2759"/>
<gene>
    <name evidence="4" type="primary">LOC104225310</name>
</gene>
<keyword evidence="1" id="KW-0444">Lipid biosynthesis</keyword>
<evidence type="ECO:0000313" key="3">
    <source>
        <dbReference type="Proteomes" id="UP000189701"/>
    </source>
</evidence>
<keyword evidence="1" id="KW-0560">Oxidoreductase</keyword>
<name>A0A1U7W5S3_NICSY</name>
<dbReference type="PANTHER" id="PTHR11011">
    <property type="entry name" value="MALE STERILITY PROTEIN 2-RELATED"/>
    <property type="match status" value="1"/>
</dbReference>
<dbReference type="SUPFAM" id="SSF51735">
    <property type="entry name" value="NAD(P)-binding Rossmann-fold domains"/>
    <property type="match status" value="1"/>
</dbReference>
<comment type="similarity">
    <text evidence="1">Belongs to the fatty acyl-CoA reductase family.</text>
</comment>
<comment type="function">
    <text evidence="1">Catalyzes the reduction of fatty acyl-CoA to fatty alcohols.</text>
</comment>
<dbReference type="GO" id="GO:0102965">
    <property type="term" value="F:alcohol-forming long-chain fatty acyl-CoA reductase activity"/>
    <property type="evidence" value="ECO:0007669"/>
    <property type="project" value="UniProtKB-EC"/>
</dbReference>
<accession>A0A1U7W5S3</accession>
<dbReference type="PANTHER" id="PTHR11011:SF113">
    <property type="entry name" value="FATTY ACYL-COA REDUCTASE"/>
    <property type="match status" value="1"/>
</dbReference>
<keyword evidence="3" id="KW-1185">Reference proteome</keyword>